<evidence type="ECO:0000313" key="1">
    <source>
        <dbReference type="EMBL" id="MDA8482881.1"/>
    </source>
</evidence>
<protein>
    <recommendedName>
        <fullName evidence="3">Replication initiation factor</fullName>
    </recommendedName>
</protein>
<dbReference type="RefSeq" id="WP_271470386.1">
    <property type="nucleotide sequence ID" value="NZ_JANEWF010000004.1"/>
</dbReference>
<dbReference type="EMBL" id="JANEWF010000004">
    <property type="protein sequence ID" value="MDA8482881.1"/>
    <property type="molecule type" value="Genomic_DNA"/>
</dbReference>
<dbReference type="Proteomes" id="UP001211689">
    <property type="component" value="Unassembled WGS sequence"/>
</dbReference>
<evidence type="ECO:0008006" key="3">
    <source>
        <dbReference type="Google" id="ProtNLM"/>
    </source>
</evidence>
<organism evidence="1 2">
    <name type="scientific">Metapseudomonas resinovorans</name>
    <name type="common">Pseudomonas resinovorans</name>
    <dbReference type="NCBI Taxonomy" id="53412"/>
    <lineage>
        <taxon>Bacteria</taxon>
        <taxon>Pseudomonadati</taxon>
        <taxon>Pseudomonadota</taxon>
        <taxon>Gammaproteobacteria</taxon>
        <taxon>Pseudomonadales</taxon>
        <taxon>Pseudomonadaceae</taxon>
        <taxon>Metapseudomonas</taxon>
    </lineage>
</organism>
<sequence length="427" mass="48095">MKKAVDQFRLNPLTGLEDRHGRLFVDPESAALTDLSSVRLLGCRVDTVRQLYRGMVRPQVLALFEVGGLVEFAGHQWHAGRVGRDSGYQYKLQNADLGFVLLLKNFNVKADVIGAHMKIEVSPHAIQSASPDVLQEWMDRFAKAALEHVEPNQCAVHLALDVQGWTPPKDLMDRLMSRARNRRDTSGINHVYYDGEAVSYGRGQSFLFGSASGIQLAIYNKSLQAYSTDKLDYWQSVWSAMDNPFDAADDQNYDPDATVWRVELRFHHGIVQQFADGSADTRTGEILCSRTFAELAPHLDGLFQYGLQSYRLCSSSGAFDAFWTLMRQDVKVSVPAESLGGHMHYKRHFKTSKGFSGKNVELFLGNFVSLLARERAGAGKAFASLQSWVCWPVIKDHYANKGMTERDIYKHIQKLLAERTVRWGRAV</sequence>
<comment type="caution">
    <text evidence="1">The sequence shown here is derived from an EMBL/GenBank/DDBJ whole genome shotgun (WGS) entry which is preliminary data.</text>
</comment>
<proteinExistence type="predicted"/>
<accession>A0ABT4Y225</accession>
<evidence type="ECO:0000313" key="2">
    <source>
        <dbReference type="Proteomes" id="UP001211689"/>
    </source>
</evidence>
<gene>
    <name evidence="1" type="ORF">NNO07_07355</name>
</gene>
<reference evidence="1 2" key="1">
    <citation type="submission" date="2022-07" db="EMBL/GenBank/DDBJ databases">
        <title>Genome Analysis of Selected Gammaproteobacteria from Nigerian Food snails.</title>
        <authorList>
            <person name="Okafor A.C."/>
        </authorList>
    </citation>
    <scope>NUCLEOTIDE SEQUENCE [LARGE SCALE GENOMIC DNA]</scope>
    <source>
        <strain evidence="1 2">Awg 2</strain>
    </source>
</reference>
<keyword evidence="2" id="KW-1185">Reference proteome</keyword>
<name>A0ABT4Y225_METRE</name>